<evidence type="ECO:0000313" key="1">
    <source>
        <dbReference type="EMBL" id="JAH56133.1"/>
    </source>
</evidence>
<dbReference type="EMBL" id="GBXM01052444">
    <property type="protein sequence ID" value="JAH56133.1"/>
    <property type="molecule type" value="Transcribed_RNA"/>
</dbReference>
<organism evidence="1">
    <name type="scientific">Anguilla anguilla</name>
    <name type="common">European freshwater eel</name>
    <name type="synonym">Muraena anguilla</name>
    <dbReference type="NCBI Taxonomy" id="7936"/>
    <lineage>
        <taxon>Eukaryota</taxon>
        <taxon>Metazoa</taxon>
        <taxon>Chordata</taxon>
        <taxon>Craniata</taxon>
        <taxon>Vertebrata</taxon>
        <taxon>Euteleostomi</taxon>
        <taxon>Actinopterygii</taxon>
        <taxon>Neopterygii</taxon>
        <taxon>Teleostei</taxon>
        <taxon>Anguilliformes</taxon>
        <taxon>Anguillidae</taxon>
        <taxon>Anguilla</taxon>
    </lineage>
</organism>
<proteinExistence type="predicted"/>
<reference evidence="1" key="1">
    <citation type="submission" date="2014-11" db="EMBL/GenBank/DDBJ databases">
        <authorList>
            <person name="Amaro Gonzalez C."/>
        </authorList>
    </citation>
    <scope>NUCLEOTIDE SEQUENCE</scope>
</reference>
<sequence length="25" mass="3122">MVSKFSSLKMFTYMFYVRKNTLWNV</sequence>
<reference evidence="1" key="2">
    <citation type="journal article" date="2015" name="Fish Shellfish Immunol.">
        <title>Early steps in the European eel (Anguilla anguilla)-Vibrio vulnificus interaction in the gills: Role of the RtxA13 toxin.</title>
        <authorList>
            <person name="Callol A."/>
            <person name="Pajuelo D."/>
            <person name="Ebbesson L."/>
            <person name="Teles M."/>
            <person name="MacKenzie S."/>
            <person name="Amaro C."/>
        </authorList>
    </citation>
    <scope>NUCLEOTIDE SEQUENCE</scope>
</reference>
<name>A0A0E9TTR1_ANGAN</name>
<dbReference type="AlphaFoldDB" id="A0A0E9TTR1"/>
<accession>A0A0E9TTR1</accession>
<protein>
    <submittedName>
        <fullName evidence="1">Uncharacterized protein</fullName>
    </submittedName>
</protein>